<dbReference type="AlphaFoldDB" id="A0A1H5AMF4"/>
<protein>
    <submittedName>
        <fullName evidence="1">Uncharacterized protein</fullName>
    </submittedName>
</protein>
<evidence type="ECO:0000313" key="1">
    <source>
        <dbReference type="EMBL" id="SED42884.1"/>
    </source>
</evidence>
<dbReference type="EMBL" id="FNST01000002">
    <property type="protein sequence ID" value="SED42884.1"/>
    <property type="molecule type" value="Genomic_DNA"/>
</dbReference>
<reference evidence="2" key="1">
    <citation type="submission" date="2016-10" db="EMBL/GenBank/DDBJ databases">
        <authorList>
            <person name="Varghese N."/>
            <person name="Submissions S."/>
        </authorList>
    </citation>
    <scope>NUCLEOTIDE SEQUENCE [LARGE SCALE GENOMIC DNA]</scope>
    <source>
        <strain evidence="2">DSM 40318</strain>
    </source>
</reference>
<name>A0A1H5AMF4_STRMJ</name>
<evidence type="ECO:0000313" key="2">
    <source>
        <dbReference type="Proteomes" id="UP000198609"/>
    </source>
</evidence>
<proteinExistence type="predicted"/>
<gene>
    <name evidence="1" type="ORF">SAMN04490356_8409</name>
</gene>
<accession>A0A1H5AMF4</accession>
<sequence>MVPTLAVIVPGPGGMGPAPAHPLELFDPRRLIAAPA</sequence>
<dbReference type="Proteomes" id="UP000198609">
    <property type="component" value="Unassembled WGS sequence"/>
</dbReference>
<organism evidence="1 2">
    <name type="scientific">Streptomyces melanosporofaciens</name>
    <dbReference type="NCBI Taxonomy" id="67327"/>
    <lineage>
        <taxon>Bacteria</taxon>
        <taxon>Bacillati</taxon>
        <taxon>Actinomycetota</taxon>
        <taxon>Actinomycetes</taxon>
        <taxon>Kitasatosporales</taxon>
        <taxon>Streptomycetaceae</taxon>
        <taxon>Streptomyces</taxon>
        <taxon>Streptomyces violaceusniger group</taxon>
    </lineage>
</organism>
<keyword evidence="2" id="KW-1185">Reference proteome</keyword>